<proteinExistence type="predicted"/>
<feature type="compositionally biased region" description="Basic and acidic residues" evidence="1">
    <location>
        <begin position="261"/>
        <end position="279"/>
    </location>
</feature>
<organism evidence="2">
    <name type="scientific">viral metagenome</name>
    <dbReference type="NCBI Taxonomy" id="1070528"/>
    <lineage>
        <taxon>unclassified sequences</taxon>
        <taxon>metagenomes</taxon>
        <taxon>organismal metagenomes</taxon>
    </lineage>
</organism>
<evidence type="ECO:0000256" key="1">
    <source>
        <dbReference type="SAM" id="MobiDB-lite"/>
    </source>
</evidence>
<name>A0A6C0BZG5_9ZZZZ</name>
<protein>
    <recommendedName>
        <fullName evidence="3">MYM-type domain-containing protein</fullName>
    </recommendedName>
</protein>
<feature type="region of interest" description="Disordered" evidence="1">
    <location>
        <begin position="238"/>
        <end position="279"/>
    </location>
</feature>
<accession>A0A6C0BZG5</accession>
<reference evidence="2" key="1">
    <citation type="journal article" date="2020" name="Nature">
        <title>Giant virus diversity and host interactions through global metagenomics.</title>
        <authorList>
            <person name="Schulz F."/>
            <person name="Roux S."/>
            <person name="Paez-Espino D."/>
            <person name="Jungbluth S."/>
            <person name="Walsh D.A."/>
            <person name="Denef V.J."/>
            <person name="McMahon K.D."/>
            <person name="Konstantinidis K.T."/>
            <person name="Eloe-Fadrosh E.A."/>
            <person name="Kyrpides N.C."/>
            <person name="Woyke T."/>
        </authorList>
    </citation>
    <scope>NUCLEOTIDE SEQUENCE</scope>
    <source>
        <strain evidence="2">GVMAG-M-3300020182-33</strain>
    </source>
</reference>
<evidence type="ECO:0000313" key="2">
    <source>
        <dbReference type="EMBL" id="QHS97510.1"/>
    </source>
</evidence>
<dbReference type="AlphaFoldDB" id="A0A6C0BZG5"/>
<evidence type="ECO:0008006" key="3">
    <source>
        <dbReference type="Google" id="ProtNLM"/>
    </source>
</evidence>
<feature type="region of interest" description="Disordered" evidence="1">
    <location>
        <begin position="202"/>
        <end position="222"/>
    </location>
</feature>
<sequence length="279" mass="31170">MAKADNPVERLLCCNVLTSDEYSQPNVFRHPFYTYDGPITWPPPEWKQGKCLYCAHAFDRPGTTGSRIAVPPVPLPCFFDKRTGLWRVTGIFCSWNCAKAELLHTQGYGCGDGSLLIEQLARKVFKYSGPTITPAPPRARLSYFYPGSETLSIDDFRQDSAMSFTTVVSPPLLSSPEVYERHSIPAETTPWTVKGIRAKTYVSSTSEVQPEESNDAGGHGQENDKACMFLSFVRQKEMDSEQRGAESAGDADCNIGGTLMDWRDSKLETRTKRKSDRED</sequence>
<dbReference type="EMBL" id="MN739300">
    <property type="protein sequence ID" value="QHS97510.1"/>
    <property type="molecule type" value="Genomic_DNA"/>
</dbReference>